<evidence type="ECO:0000256" key="1">
    <source>
        <dbReference type="ARBA" id="ARBA00000707"/>
    </source>
</evidence>
<dbReference type="EC" id="3.4.19.12" evidence="3"/>
<dbReference type="GO" id="GO:0036503">
    <property type="term" value="P:ERAD pathway"/>
    <property type="evidence" value="ECO:0007669"/>
    <property type="project" value="TreeGrafter"/>
</dbReference>
<keyword evidence="3" id="KW-0645">Protease</keyword>
<keyword evidence="3" id="KW-0963">Cytoplasm</keyword>
<keyword evidence="3" id="KW-0788">Thiol protease</keyword>
<evidence type="ECO:0000256" key="3">
    <source>
        <dbReference type="RuleBase" id="RU367104"/>
    </source>
</evidence>
<keyword evidence="3" id="KW-0833">Ubl conjugation pathway</keyword>
<dbReference type="Gene3D" id="3.90.70.80">
    <property type="match status" value="1"/>
</dbReference>
<accession>A0A835LPL6</accession>
<dbReference type="PANTHER" id="PTHR13312:SF6">
    <property type="entry name" value="UBIQUITIN THIOESTERASE OTU"/>
    <property type="match status" value="1"/>
</dbReference>
<dbReference type="PANTHER" id="PTHR13312">
    <property type="entry name" value="HIV-INDUCED PROTEIN-7-LIKE PROTEASE"/>
    <property type="match status" value="1"/>
</dbReference>
<dbReference type="AlphaFoldDB" id="A0A835LPL6"/>
<dbReference type="GO" id="GO:0005634">
    <property type="term" value="C:nucleus"/>
    <property type="evidence" value="ECO:0007669"/>
    <property type="project" value="TreeGrafter"/>
</dbReference>
<evidence type="ECO:0000256" key="2">
    <source>
        <dbReference type="ARBA" id="ARBA00022801"/>
    </source>
</evidence>
<keyword evidence="6" id="KW-1185">Reference proteome</keyword>
<comment type="subcellular location">
    <subcellularLocation>
        <location evidence="3">Cytoplasm</location>
    </subcellularLocation>
</comment>
<evidence type="ECO:0000313" key="6">
    <source>
        <dbReference type="Proteomes" id="UP000631114"/>
    </source>
</evidence>
<name>A0A835LPL6_9MAGN</name>
<organism evidence="5 6">
    <name type="scientific">Coptis chinensis</name>
    <dbReference type="NCBI Taxonomy" id="261450"/>
    <lineage>
        <taxon>Eukaryota</taxon>
        <taxon>Viridiplantae</taxon>
        <taxon>Streptophyta</taxon>
        <taxon>Embryophyta</taxon>
        <taxon>Tracheophyta</taxon>
        <taxon>Spermatophyta</taxon>
        <taxon>Magnoliopsida</taxon>
        <taxon>Ranunculales</taxon>
        <taxon>Ranunculaceae</taxon>
        <taxon>Coptidoideae</taxon>
        <taxon>Coptis</taxon>
    </lineage>
</organism>
<evidence type="ECO:0000259" key="4">
    <source>
        <dbReference type="Pfam" id="PF02338"/>
    </source>
</evidence>
<dbReference type="GO" id="GO:0030968">
    <property type="term" value="P:endoplasmic reticulum unfolded protein response"/>
    <property type="evidence" value="ECO:0007669"/>
    <property type="project" value="TreeGrafter"/>
</dbReference>
<dbReference type="OrthoDB" id="409956at2759"/>
<feature type="non-terminal residue" evidence="5">
    <location>
        <position position="1"/>
    </location>
</feature>
<comment type="caution">
    <text evidence="5">The sequence shown here is derived from an EMBL/GenBank/DDBJ whole genome shotgun (WGS) entry which is preliminary data.</text>
</comment>
<feature type="domain" description="OTU" evidence="4">
    <location>
        <begin position="6"/>
        <end position="79"/>
    </location>
</feature>
<protein>
    <recommendedName>
        <fullName evidence="3">Ubiquitin thioesterase OTU</fullName>
        <ecNumber evidence="3">3.4.19.12</ecNumber>
    </recommendedName>
</protein>
<keyword evidence="2 3" id="KW-0378">Hydrolase</keyword>
<proteinExistence type="predicted"/>
<gene>
    <name evidence="5" type="ORF">IFM89_035613</name>
</gene>
<dbReference type="Proteomes" id="UP000631114">
    <property type="component" value="Unassembled WGS sequence"/>
</dbReference>
<comment type="function">
    <text evidence="3">Hydrolase that can remove conjugated ubiquitin from proteins and may therefore play an important regulatory role at the level of protein turnover by preventing degradation.</text>
</comment>
<evidence type="ECO:0000313" key="5">
    <source>
        <dbReference type="EMBL" id="KAF9603368.1"/>
    </source>
</evidence>
<dbReference type="EMBL" id="JADFTS010000006">
    <property type="protein sequence ID" value="KAF9603368.1"/>
    <property type="molecule type" value="Genomic_DNA"/>
</dbReference>
<comment type="catalytic activity">
    <reaction evidence="1 3">
        <text>Thiol-dependent hydrolysis of ester, thioester, amide, peptide and isopeptide bonds formed by the C-terminal Gly of ubiquitin (a 76-residue protein attached to proteins as an intracellular targeting signal).</text>
        <dbReference type="EC" id="3.4.19.12"/>
    </reaction>
</comment>
<dbReference type="Pfam" id="PF02338">
    <property type="entry name" value="OTU"/>
    <property type="match status" value="1"/>
</dbReference>
<dbReference type="InterPro" id="IPR003323">
    <property type="entry name" value="OTU_dom"/>
</dbReference>
<sequence>SSICRFLEGEFDAYVMQMRQAHIWGGEPELLMSSHVLQMPITVYMRDNISGNLKIIAEYGKEYGKENPIRVLYHGYGHYDALQSPGGTQLNS</sequence>
<dbReference type="GO" id="GO:0016579">
    <property type="term" value="P:protein deubiquitination"/>
    <property type="evidence" value="ECO:0007669"/>
    <property type="project" value="TreeGrafter"/>
</dbReference>
<dbReference type="GO" id="GO:0005829">
    <property type="term" value="C:cytosol"/>
    <property type="evidence" value="ECO:0007669"/>
    <property type="project" value="TreeGrafter"/>
</dbReference>
<dbReference type="GO" id="GO:0004843">
    <property type="term" value="F:cysteine-type deubiquitinase activity"/>
    <property type="evidence" value="ECO:0007669"/>
    <property type="project" value="UniProtKB-UniRule"/>
</dbReference>
<reference evidence="5 6" key="1">
    <citation type="submission" date="2020-10" db="EMBL/GenBank/DDBJ databases">
        <title>The Coptis chinensis genome and diversification of protoberbering-type alkaloids.</title>
        <authorList>
            <person name="Wang B."/>
            <person name="Shu S."/>
            <person name="Song C."/>
            <person name="Liu Y."/>
        </authorList>
    </citation>
    <scope>NUCLEOTIDE SEQUENCE [LARGE SCALE GENOMIC DNA]</scope>
    <source>
        <strain evidence="5">HL-2020</strain>
        <tissue evidence="5">Leaf</tissue>
    </source>
</reference>
<dbReference type="InterPro" id="IPR038765">
    <property type="entry name" value="Papain-like_cys_pep_sf"/>
</dbReference>
<dbReference type="SUPFAM" id="SSF54001">
    <property type="entry name" value="Cysteine proteinases"/>
    <property type="match status" value="1"/>
</dbReference>